<dbReference type="EMBL" id="FSSB01000017">
    <property type="protein sequence ID" value="SIO95059.1"/>
    <property type="molecule type" value="Genomic_DNA"/>
</dbReference>
<dbReference type="Proteomes" id="UP000184774">
    <property type="component" value="Unassembled WGS sequence"/>
</dbReference>
<evidence type="ECO:0000313" key="2">
    <source>
        <dbReference type="Proteomes" id="UP000184774"/>
    </source>
</evidence>
<protein>
    <submittedName>
        <fullName evidence="1">Uncharacterized protein</fullName>
    </submittedName>
</protein>
<gene>
    <name evidence="1" type="ORF">VSP9026_02798</name>
</gene>
<evidence type="ECO:0000313" key="1">
    <source>
        <dbReference type="EMBL" id="SIO95059.1"/>
    </source>
</evidence>
<organism evidence="1 2">
    <name type="scientific">Vibrio spartinae</name>
    <dbReference type="NCBI Taxonomy" id="1918945"/>
    <lineage>
        <taxon>Bacteria</taxon>
        <taxon>Pseudomonadati</taxon>
        <taxon>Pseudomonadota</taxon>
        <taxon>Gammaproteobacteria</taxon>
        <taxon>Vibrionales</taxon>
        <taxon>Vibrionaceae</taxon>
        <taxon>Vibrio</taxon>
    </lineage>
</organism>
<name>A0A1N6M6L2_9VIBR</name>
<accession>A0A1N6M6L2</accession>
<dbReference type="PROSITE" id="PS51257">
    <property type="entry name" value="PROKAR_LIPOPROTEIN"/>
    <property type="match status" value="1"/>
</dbReference>
<dbReference type="AlphaFoldDB" id="A0A1N6M6L2"/>
<reference evidence="1 2" key="1">
    <citation type="submission" date="2016-12" db="EMBL/GenBank/DDBJ databases">
        <authorList>
            <person name="Song W.-J."/>
            <person name="Kurnit D.M."/>
        </authorList>
    </citation>
    <scope>NUCLEOTIDE SEQUENCE [LARGE SCALE GENOMIC DNA]</scope>
    <source>
        <strain evidence="1 2">CECT 9026</strain>
    </source>
</reference>
<proteinExistence type="predicted"/>
<sequence length="292" mass="33261">MRFFLMIFMITLVGCGSTPYQDDYTKHVNLIADGYINDTNFRFTFEDLSRVDLRGLYSLNDTIKSPNMLYQGDAGLVGVIAQISARIAMVHSQRDDKLAKEQEKANEQIQPLRKIADELSLTDMVGDYHAYLVNAEEADRKTINIKPIFFSNSDMTNISIKSIVWLSSSDKHKSRRYGIKYRNLIQVYSQTFTESQTKNLIDGNGEFLSQVLSSLLRMTLYVVKNELMGKYSEIKNPDQNFLIKDNSGVKVVRGSAVDNRCGYRIIQDIHSWFIAYPEAEALSQNKATIPSC</sequence>